<dbReference type="AlphaFoldDB" id="A0A4D6XJH1"/>
<dbReference type="InterPro" id="IPR035490">
    <property type="entry name" value="GlmS/FrlB_SIS"/>
</dbReference>
<evidence type="ECO:0000259" key="12">
    <source>
        <dbReference type="PROSITE" id="PS51278"/>
    </source>
</evidence>
<dbReference type="InterPro" id="IPR047084">
    <property type="entry name" value="GFAT_N"/>
</dbReference>
<keyword evidence="11" id="KW-1133">Transmembrane helix</keyword>
<keyword evidence="11" id="KW-0472">Membrane</keyword>
<dbReference type="GO" id="GO:0046349">
    <property type="term" value="P:amino sugar biosynthetic process"/>
    <property type="evidence" value="ECO:0007669"/>
    <property type="project" value="UniProtKB-ARBA"/>
</dbReference>
<evidence type="ECO:0000313" key="15">
    <source>
        <dbReference type="Proteomes" id="UP000298759"/>
    </source>
</evidence>
<dbReference type="FunFam" id="3.40.50.10490:FF:000002">
    <property type="entry name" value="Glutamine--fructose-6-phosphate aminotransferase [isomerizing]"/>
    <property type="match status" value="1"/>
</dbReference>
<evidence type="ECO:0000256" key="8">
    <source>
        <dbReference type="ARBA" id="ARBA00022737"/>
    </source>
</evidence>
<dbReference type="GO" id="GO:0097367">
    <property type="term" value="F:carbohydrate derivative binding"/>
    <property type="evidence" value="ECO:0007669"/>
    <property type="project" value="InterPro"/>
</dbReference>
<dbReference type="InterPro" id="IPR029055">
    <property type="entry name" value="Ntn_hydrolases_N"/>
</dbReference>
<evidence type="ECO:0000256" key="4">
    <source>
        <dbReference type="ARBA" id="ARBA00016090"/>
    </source>
</evidence>
<comment type="subunit">
    <text evidence="10">Homodimer.</text>
</comment>
<dbReference type="GO" id="GO:0005829">
    <property type="term" value="C:cytosol"/>
    <property type="evidence" value="ECO:0007669"/>
    <property type="project" value="TreeGrafter"/>
</dbReference>
<dbReference type="Proteomes" id="UP000298759">
    <property type="component" value="Chromosome"/>
</dbReference>
<dbReference type="GO" id="GO:0005975">
    <property type="term" value="P:carbohydrate metabolic process"/>
    <property type="evidence" value="ECO:0007669"/>
    <property type="project" value="UniProtKB-UniRule"/>
</dbReference>
<feature type="initiator methionine" description="Removed" evidence="10">
    <location>
        <position position="1"/>
    </location>
</feature>
<dbReference type="InterPro" id="IPR005855">
    <property type="entry name" value="GFAT"/>
</dbReference>
<dbReference type="CDD" id="cd05009">
    <property type="entry name" value="SIS_GlmS_GlmD_2"/>
    <property type="match status" value="1"/>
</dbReference>
<dbReference type="PANTHER" id="PTHR10937:SF0">
    <property type="entry name" value="GLUTAMINE--FRUCTOSE-6-PHOSPHATE TRANSAMINASE (ISOMERIZING)"/>
    <property type="match status" value="1"/>
</dbReference>
<evidence type="ECO:0000256" key="5">
    <source>
        <dbReference type="ARBA" id="ARBA00022490"/>
    </source>
</evidence>
<dbReference type="PROSITE" id="PS51464">
    <property type="entry name" value="SIS"/>
    <property type="match status" value="2"/>
</dbReference>
<name>A0A4D6XJH1_9GAMM</name>
<comment type="catalytic activity">
    <reaction evidence="1 10">
        <text>D-fructose 6-phosphate + L-glutamine = D-glucosamine 6-phosphate + L-glutamate</text>
        <dbReference type="Rhea" id="RHEA:13237"/>
        <dbReference type="ChEBI" id="CHEBI:29985"/>
        <dbReference type="ChEBI" id="CHEBI:58359"/>
        <dbReference type="ChEBI" id="CHEBI:58725"/>
        <dbReference type="ChEBI" id="CHEBI:61527"/>
        <dbReference type="EC" id="2.6.1.16"/>
    </reaction>
</comment>
<evidence type="ECO:0000256" key="10">
    <source>
        <dbReference type="HAMAP-Rule" id="MF_00164"/>
    </source>
</evidence>
<dbReference type="InterPro" id="IPR001347">
    <property type="entry name" value="SIS_dom"/>
</dbReference>
<reference evidence="14 15" key="1">
    <citation type="submission" date="2018-12" db="EMBL/GenBank/DDBJ databases">
        <authorList>
            <person name="Chong R.A."/>
        </authorList>
    </citation>
    <scope>NUCLEOTIDE SEQUENCE [LARGE SCALE GENOMIC DNA]</scope>
    <source>
        <strain evidence="14 15">Ahe</strain>
    </source>
</reference>
<feature type="domain" description="SIS" evidence="13">
    <location>
        <begin position="460"/>
        <end position="599"/>
    </location>
</feature>
<gene>
    <name evidence="10 14" type="primary">glmS</name>
    <name evidence="14" type="ORF">D9V62_00135</name>
</gene>
<dbReference type="InterPro" id="IPR035466">
    <property type="entry name" value="GlmS/AgaS_SIS"/>
</dbReference>
<keyword evidence="7 10" id="KW-0808">Transferase</keyword>
<dbReference type="Gene3D" id="3.60.20.10">
    <property type="entry name" value="Glutamine Phosphoribosylpyrophosphate, subunit 1, domain 1"/>
    <property type="match status" value="1"/>
</dbReference>
<organism evidence="14 15">
    <name type="scientific">Buchnera aphidicola</name>
    <name type="common">Aphis helianthi</name>
    <dbReference type="NCBI Taxonomy" id="2315802"/>
    <lineage>
        <taxon>Bacteria</taxon>
        <taxon>Pseudomonadati</taxon>
        <taxon>Pseudomonadota</taxon>
        <taxon>Gammaproteobacteria</taxon>
        <taxon>Enterobacterales</taxon>
        <taxon>Erwiniaceae</taxon>
        <taxon>Buchnera</taxon>
    </lineage>
</organism>
<dbReference type="Pfam" id="PF01380">
    <property type="entry name" value="SIS"/>
    <property type="match status" value="2"/>
</dbReference>
<dbReference type="FunFam" id="3.40.50.10490:FF:000001">
    <property type="entry name" value="Glutamine--fructose-6-phosphate aminotransferase [isomerizing]"/>
    <property type="match status" value="1"/>
</dbReference>
<feature type="domain" description="SIS" evidence="13">
    <location>
        <begin position="288"/>
        <end position="428"/>
    </location>
</feature>
<evidence type="ECO:0000259" key="13">
    <source>
        <dbReference type="PROSITE" id="PS51464"/>
    </source>
</evidence>
<feature type="domain" description="Glutamine amidotransferase type-2" evidence="12">
    <location>
        <begin position="2"/>
        <end position="219"/>
    </location>
</feature>
<dbReference type="OrthoDB" id="9761808at2"/>
<dbReference type="HAMAP" id="MF_00164">
    <property type="entry name" value="GlmS"/>
    <property type="match status" value="1"/>
</dbReference>
<evidence type="ECO:0000256" key="3">
    <source>
        <dbReference type="ARBA" id="ARBA00012916"/>
    </source>
</evidence>
<feature type="active site" description="Nucleophile; for GATase activity" evidence="10">
    <location>
        <position position="2"/>
    </location>
</feature>
<dbReference type="Pfam" id="PF13522">
    <property type="entry name" value="GATase_6"/>
    <property type="match status" value="1"/>
</dbReference>
<evidence type="ECO:0000313" key="14">
    <source>
        <dbReference type="EMBL" id="QCI16872.1"/>
    </source>
</evidence>
<dbReference type="FunFam" id="3.60.20.10:FF:000006">
    <property type="entry name" value="Glutamine--fructose-6-phosphate aminotransferase [isomerizing]"/>
    <property type="match status" value="1"/>
</dbReference>
<dbReference type="NCBIfam" id="NF001484">
    <property type="entry name" value="PRK00331.1"/>
    <property type="match status" value="1"/>
</dbReference>
<keyword evidence="6 10" id="KW-0032">Aminotransferase</keyword>
<dbReference type="PROSITE" id="PS51278">
    <property type="entry name" value="GATASE_TYPE_2"/>
    <property type="match status" value="1"/>
</dbReference>
<dbReference type="Gene3D" id="3.40.50.10490">
    <property type="entry name" value="Glucose-6-phosphate isomerase like protein, domain 1"/>
    <property type="match status" value="2"/>
</dbReference>
<dbReference type="EC" id="2.6.1.16" evidence="3 10"/>
<comment type="subcellular location">
    <subcellularLocation>
        <location evidence="2 10">Cytoplasm</location>
    </subcellularLocation>
</comment>
<dbReference type="GO" id="GO:0004360">
    <property type="term" value="F:glutamine-fructose-6-phosphate transaminase (isomerizing) activity"/>
    <property type="evidence" value="ECO:0007669"/>
    <property type="project" value="UniProtKB-UniRule"/>
</dbReference>
<evidence type="ECO:0000256" key="2">
    <source>
        <dbReference type="ARBA" id="ARBA00004496"/>
    </source>
</evidence>
<protein>
    <recommendedName>
        <fullName evidence="4 10">Glutamine--fructose-6-phosphate aminotransferase [isomerizing]</fullName>
        <ecNumber evidence="3 10">2.6.1.16</ecNumber>
    </recommendedName>
    <alternativeName>
        <fullName evidence="10">D-fructose-6-phosphate amidotransferase</fullName>
    </alternativeName>
    <alternativeName>
        <fullName evidence="10">GFAT</fullName>
    </alternativeName>
    <alternativeName>
        <fullName evidence="10">Glucosamine-6-phosphate synthase</fullName>
    </alternativeName>
    <alternativeName>
        <fullName evidence="10">Hexosephosphate aminotransferase</fullName>
    </alternativeName>
    <alternativeName>
        <fullName evidence="10">L-glutamine--D-fructose-6-phosphate amidotransferase</fullName>
    </alternativeName>
</protein>
<dbReference type="NCBIfam" id="TIGR01135">
    <property type="entry name" value="glmS"/>
    <property type="match status" value="1"/>
</dbReference>
<keyword evidence="5 10" id="KW-0963">Cytoplasm</keyword>
<feature type="active site" description="For Fru-6P isomerization activity" evidence="10">
    <location>
        <position position="604"/>
    </location>
</feature>
<keyword evidence="8" id="KW-0677">Repeat</keyword>
<dbReference type="EMBL" id="CP034894">
    <property type="protein sequence ID" value="QCI16872.1"/>
    <property type="molecule type" value="Genomic_DNA"/>
</dbReference>
<dbReference type="RefSeq" id="WP_158339805.1">
    <property type="nucleotide sequence ID" value="NZ_CP034894.1"/>
</dbReference>
<dbReference type="SUPFAM" id="SSF53697">
    <property type="entry name" value="SIS domain"/>
    <property type="match status" value="1"/>
</dbReference>
<proteinExistence type="inferred from homology"/>
<reference evidence="14 15" key="2">
    <citation type="submission" date="2019-05" db="EMBL/GenBank/DDBJ databases">
        <title>Genome evolution of the obligate endosymbiont Buchnera aphidicola.</title>
        <authorList>
            <person name="Moran N.A."/>
        </authorList>
    </citation>
    <scope>NUCLEOTIDE SEQUENCE [LARGE SCALE GENOMIC DNA]</scope>
    <source>
        <strain evidence="14 15">Ahe</strain>
    </source>
</reference>
<sequence length="609" mass="68590">MCGIVAAVTQRNIINFLLESIQRLEYRGYDSSGLALINKNNDFIRVRSIGKVKELIKKTKNKKLSGKIGLAHTRWATHGKVSEENTHPHISSHIAIVHNGIIENSLKLRLFLQKKGYIFQSDTDTEVIVHLLHWEQKKTGKSLVEVIHNSVIKLHGNYSMVAMDSNHSSKLIAVCSGSPLIIGLGVGENFIASDQIALLNITKRFIYLKEGDIAIIKAEKTTIFNKNYSIVRRKIIESDVKYECVKKGKYKHYMEKEIYEQPDSIRNTLKNRLKNNTTIFFPELGLKEINIFLNVEHIQIVACGTSYHAAMVAKHWFESLANIPCDVEVASEFSSRKLAVRKKSFFITLSQSGETADTLTALRISKKLGYLGNLTICNMKGSSLVQESDIYLLTQAGIEIGVASTKSFTTQLTVLLMLVAKIVSIKQKKNNVEKKIAKILTILPYRIEEILKKNKEIKNIAKKLYNTKNILFLGRGDQYPIAMEGALKLKEISYIHAEAYPSGELKHGPLALIDENIPIIITAPKNLLLEKTKKNIQEICTRGGLIYIFSDAEINLEKNITLLKVPYVEEIIAPIFYIIPLQLLAYYIALSKGTNIDQPRNLAKSVTVE</sequence>
<dbReference type="GO" id="GO:0006487">
    <property type="term" value="P:protein N-linked glycosylation"/>
    <property type="evidence" value="ECO:0007669"/>
    <property type="project" value="TreeGrafter"/>
</dbReference>
<evidence type="ECO:0000256" key="6">
    <source>
        <dbReference type="ARBA" id="ARBA00022576"/>
    </source>
</evidence>
<keyword evidence="9" id="KW-0315">Glutamine amidotransferase</keyword>
<dbReference type="GO" id="GO:0006002">
    <property type="term" value="P:fructose 6-phosphate metabolic process"/>
    <property type="evidence" value="ECO:0007669"/>
    <property type="project" value="TreeGrafter"/>
</dbReference>
<feature type="transmembrane region" description="Helical" evidence="11">
    <location>
        <begin position="571"/>
        <end position="590"/>
    </location>
</feature>
<dbReference type="CDD" id="cd00714">
    <property type="entry name" value="GFAT"/>
    <property type="match status" value="1"/>
</dbReference>
<dbReference type="SUPFAM" id="SSF56235">
    <property type="entry name" value="N-terminal nucleophile aminohydrolases (Ntn hydrolases)"/>
    <property type="match status" value="1"/>
</dbReference>
<dbReference type="InterPro" id="IPR017932">
    <property type="entry name" value="GATase_2_dom"/>
</dbReference>
<evidence type="ECO:0000256" key="9">
    <source>
        <dbReference type="ARBA" id="ARBA00022962"/>
    </source>
</evidence>
<keyword evidence="11" id="KW-0812">Transmembrane</keyword>
<comment type="function">
    <text evidence="10">Catalyzes the first step in hexosamine metabolism, converting fructose-6P into glucosamine-6P using glutamine as a nitrogen source.</text>
</comment>
<dbReference type="CDD" id="cd05008">
    <property type="entry name" value="SIS_GlmS_GlmD_1"/>
    <property type="match status" value="1"/>
</dbReference>
<dbReference type="InterPro" id="IPR046348">
    <property type="entry name" value="SIS_dom_sf"/>
</dbReference>
<accession>A0A4D6XJH1</accession>
<dbReference type="PANTHER" id="PTHR10937">
    <property type="entry name" value="GLUCOSAMINE--FRUCTOSE-6-PHOSPHATE AMINOTRANSFERASE, ISOMERIZING"/>
    <property type="match status" value="1"/>
</dbReference>
<evidence type="ECO:0000256" key="1">
    <source>
        <dbReference type="ARBA" id="ARBA00001031"/>
    </source>
</evidence>
<evidence type="ECO:0000256" key="7">
    <source>
        <dbReference type="ARBA" id="ARBA00022679"/>
    </source>
</evidence>
<dbReference type="GO" id="GO:0006047">
    <property type="term" value="P:UDP-N-acetylglucosamine metabolic process"/>
    <property type="evidence" value="ECO:0007669"/>
    <property type="project" value="TreeGrafter"/>
</dbReference>
<evidence type="ECO:0000256" key="11">
    <source>
        <dbReference type="SAM" id="Phobius"/>
    </source>
</evidence>